<keyword evidence="1" id="KW-0547">Nucleotide-binding</keyword>
<dbReference type="AlphaFoldDB" id="A0A1I8BSM2"/>
<dbReference type="OMA" id="HEDWLEP"/>
<dbReference type="GO" id="GO:0007264">
    <property type="term" value="P:small GTPase-mediated signal transduction"/>
    <property type="evidence" value="ECO:0007669"/>
    <property type="project" value="InterPro"/>
</dbReference>
<dbReference type="WBParaSite" id="MhA1_Contig492.frz3.gene12">
    <property type="protein sequence ID" value="MhA1_Contig492.frz3.gene12"/>
    <property type="gene ID" value="MhA1_Contig492.frz3.gene12"/>
</dbReference>
<organism evidence="3 4">
    <name type="scientific">Meloidogyne hapla</name>
    <name type="common">Root-knot nematode worm</name>
    <dbReference type="NCBI Taxonomy" id="6305"/>
    <lineage>
        <taxon>Eukaryota</taxon>
        <taxon>Metazoa</taxon>
        <taxon>Ecdysozoa</taxon>
        <taxon>Nematoda</taxon>
        <taxon>Chromadorea</taxon>
        <taxon>Rhabditida</taxon>
        <taxon>Tylenchina</taxon>
        <taxon>Tylenchomorpha</taxon>
        <taxon>Tylenchoidea</taxon>
        <taxon>Meloidogynidae</taxon>
        <taxon>Meloidogyninae</taxon>
        <taxon>Meloidogyne</taxon>
    </lineage>
</organism>
<evidence type="ECO:0000313" key="3">
    <source>
        <dbReference type="Proteomes" id="UP000095281"/>
    </source>
</evidence>
<proteinExistence type="predicted"/>
<dbReference type="Proteomes" id="UP000095281">
    <property type="component" value="Unplaced"/>
</dbReference>
<dbReference type="PANTHER" id="PTHR24072">
    <property type="entry name" value="RHO FAMILY GTPASE"/>
    <property type="match status" value="1"/>
</dbReference>
<dbReference type="Gene3D" id="3.40.50.300">
    <property type="entry name" value="P-loop containing nucleotide triphosphate hydrolases"/>
    <property type="match status" value="1"/>
</dbReference>
<dbReference type="Pfam" id="PF00071">
    <property type="entry name" value="Ras"/>
    <property type="match status" value="1"/>
</dbReference>
<accession>A0A1I8BSM2</accession>
<dbReference type="InterPro" id="IPR027417">
    <property type="entry name" value="P-loop_NTPase"/>
</dbReference>
<dbReference type="GO" id="GO:0005525">
    <property type="term" value="F:GTP binding"/>
    <property type="evidence" value="ECO:0007669"/>
    <property type="project" value="UniProtKB-KW"/>
</dbReference>
<keyword evidence="3" id="KW-1185">Reference proteome</keyword>
<evidence type="ECO:0000256" key="1">
    <source>
        <dbReference type="ARBA" id="ARBA00022741"/>
    </source>
</evidence>
<dbReference type="InterPro" id="IPR003578">
    <property type="entry name" value="Small_GTPase_Rho"/>
</dbReference>
<dbReference type="InterPro" id="IPR001806">
    <property type="entry name" value="Small_GTPase"/>
</dbReference>
<evidence type="ECO:0000313" key="4">
    <source>
        <dbReference type="WBParaSite" id="MhA1_Contig492.frz3.gene12"/>
    </source>
</evidence>
<dbReference type="SMART" id="SM00174">
    <property type="entry name" value="RHO"/>
    <property type="match status" value="1"/>
</dbReference>
<protein>
    <submittedName>
        <fullName evidence="4">ATP-cone domain-containing protein</fullName>
    </submittedName>
</protein>
<keyword evidence="2" id="KW-0342">GTP-binding</keyword>
<evidence type="ECO:0000256" key="2">
    <source>
        <dbReference type="ARBA" id="ARBA00023134"/>
    </source>
</evidence>
<dbReference type="SUPFAM" id="SSF52540">
    <property type="entry name" value="P-loop containing nucleoside triphosphate hydrolases"/>
    <property type="match status" value="1"/>
</dbReference>
<reference evidence="4" key="1">
    <citation type="submission" date="2016-11" db="UniProtKB">
        <authorList>
            <consortium name="WormBaseParasite"/>
        </authorList>
    </citation>
    <scope>IDENTIFICATION</scope>
</reference>
<dbReference type="GO" id="GO:0003924">
    <property type="term" value="F:GTPase activity"/>
    <property type="evidence" value="ECO:0007669"/>
    <property type="project" value="InterPro"/>
</dbReference>
<name>A0A1I8BSM2_MELHA</name>
<sequence>MSSPVRQIKCVVVGDGTKIDLRDDPATLRALQNEKKTPITRAVAAKIAAKIKAYAYCECSALTQQGLPGVFEEAARAVITPRPRRRRRCLVL</sequence>